<dbReference type="PROSITE" id="PS00297">
    <property type="entry name" value="HSP70_1"/>
    <property type="match status" value="1"/>
</dbReference>
<sequence>TVNTYNNVKTSIAMPLTAGIDLGTTNSCIAIYRNGTIQIIETEEGMNTLPSFVFYDENNKTFVGAKAVKRSALNRKNGIYDVKRFIGCKFNDENLQINSNMWPFNVVEGKNGECEIVMSDANGKEKRIHPEEVSADVLRTLKKNVEKALSEKVDNVVITVPAYFTNSQRQATKDAAYIADLNVLKLINEPTAAALAFTHYQNTMKRRTVLVYDLGGGTFDVTLMKSDAKGKIDVQAVSGESHLGGRDFDKNLLLYLLDQIEKKYEVPPEGLKKRRLIRRLEQECENIKIALSENLSADLELYEFTQLENVNITVTREIFERINKELFEQTIEVMDGMLNEIKFNKKNIDEVLLVGGSTRIPKIRQM</sequence>
<protein>
    <submittedName>
        <fullName evidence="5">HSP70 and/or MreB Mbl domain containing protein</fullName>
    </submittedName>
</protein>
<evidence type="ECO:0000313" key="5">
    <source>
        <dbReference type="EMBL" id="RZC38762.1"/>
    </source>
</evidence>
<dbReference type="STRING" id="1661398.A0A482W0T5"/>
<dbReference type="Gene3D" id="3.30.420.40">
    <property type="match status" value="2"/>
</dbReference>
<keyword evidence="2" id="KW-0547">Nucleotide-binding</keyword>
<dbReference type="PRINTS" id="PR00301">
    <property type="entry name" value="HEATSHOCK70"/>
</dbReference>
<dbReference type="InterPro" id="IPR018181">
    <property type="entry name" value="Heat_shock_70_CS"/>
</dbReference>
<dbReference type="PROSITE" id="PS01036">
    <property type="entry name" value="HSP70_3"/>
    <property type="match status" value="1"/>
</dbReference>
<keyword evidence="6" id="KW-1185">Reference proteome</keyword>
<dbReference type="FunFam" id="3.30.420.40:FF:000046">
    <property type="entry name" value="Chaperone protein HscA"/>
    <property type="match status" value="1"/>
</dbReference>
<dbReference type="InterPro" id="IPR043129">
    <property type="entry name" value="ATPase_NBD"/>
</dbReference>
<dbReference type="GO" id="GO:0140662">
    <property type="term" value="F:ATP-dependent protein folding chaperone"/>
    <property type="evidence" value="ECO:0007669"/>
    <property type="project" value="InterPro"/>
</dbReference>
<name>A0A482W0T5_ASBVE</name>
<comment type="similarity">
    <text evidence="1">Belongs to the heat shock protein 70 family.</text>
</comment>
<proteinExistence type="inferred from homology"/>
<keyword evidence="3" id="KW-0067">ATP-binding</keyword>
<dbReference type="Pfam" id="PF00012">
    <property type="entry name" value="HSP70"/>
    <property type="match status" value="1"/>
</dbReference>
<dbReference type="PROSITE" id="PS00329">
    <property type="entry name" value="HSP70_2"/>
    <property type="match status" value="1"/>
</dbReference>
<dbReference type="PANTHER" id="PTHR19375">
    <property type="entry name" value="HEAT SHOCK PROTEIN 70KDA"/>
    <property type="match status" value="1"/>
</dbReference>
<feature type="non-terminal residue" evidence="5">
    <location>
        <position position="366"/>
    </location>
</feature>
<evidence type="ECO:0000256" key="1">
    <source>
        <dbReference type="ARBA" id="ARBA00007381"/>
    </source>
</evidence>
<dbReference type="Proteomes" id="UP000292052">
    <property type="component" value="Unassembled WGS sequence"/>
</dbReference>
<dbReference type="Gene3D" id="3.90.640.10">
    <property type="entry name" value="Actin, Chain A, domain 4"/>
    <property type="match status" value="1"/>
</dbReference>
<accession>A0A482W0T5</accession>
<dbReference type="FunFam" id="3.90.640.10:FF:000003">
    <property type="entry name" value="Molecular chaperone DnaK"/>
    <property type="match status" value="1"/>
</dbReference>
<dbReference type="OrthoDB" id="6685209at2759"/>
<gene>
    <name evidence="5" type="ORF">BDFB_009260</name>
</gene>
<evidence type="ECO:0000256" key="2">
    <source>
        <dbReference type="ARBA" id="ARBA00022741"/>
    </source>
</evidence>
<dbReference type="InterPro" id="IPR013126">
    <property type="entry name" value="Hsp_70_fam"/>
</dbReference>
<organism evidence="5 6">
    <name type="scientific">Asbolus verrucosus</name>
    <name type="common">Desert ironclad beetle</name>
    <dbReference type="NCBI Taxonomy" id="1661398"/>
    <lineage>
        <taxon>Eukaryota</taxon>
        <taxon>Metazoa</taxon>
        <taxon>Ecdysozoa</taxon>
        <taxon>Arthropoda</taxon>
        <taxon>Hexapoda</taxon>
        <taxon>Insecta</taxon>
        <taxon>Pterygota</taxon>
        <taxon>Neoptera</taxon>
        <taxon>Endopterygota</taxon>
        <taxon>Coleoptera</taxon>
        <taxon>Polyphaga</taxon>
        <taxon>Cucujiformia</taxon>
        <taxon>Tenebrionidae</taxon>
        <taxon>Pimeliinae</taxon>
        <taxon>Asbolus</taxon>
    </lineage>
</organism>
<evidence type="ECO:0000313" key="6">
    <source>
        <dbReference type="Proteomes" id="UP000292052"/>
    </source>
</evidence>
<dbReference type="EMBL" id="QDEB01040428">
    <property type="protein sequence ID" value="RZC38762.1"/>
    <property type="molecule type" value="Genomic_DNA"/>
</dbReference>
<feature type="non-terminal residue" evidence="5">
    <location>
        <position position="1"/>
    </location>
</feature>
<dbReference type="AlphaFoldDB" id="A0A482W0T5"/>
<comment type="caution">
    <text evidence="5">The sequence shown here is derived from an EMBL/GenBank/DDBJ whole genome shotgun (WGS) entry which is preliminary data.</text>
</comment>
<evidence type="ECO:0000256" key="3">
    <source>
        <dbReference type="ARBA" id="ARBA00022840"/>
    </source>
</evidence>
<keyword evidence="4" id="KW-0143">Chaperone</keyword>
<dbReference type="SUPFAM" id="SSF53067">
    <property type="entry name" value="Actin-like ATPase domain"/>
    <property type="match status" value="2"/>
</dbReference>
<dbReference type="CDD" id="cd24028">
    <property type="entry name" value="ASKHA_NBD_HSP70_HSPA1-like"/>
    <property type="match status" value="1"/>
</dbReference>
<dbReference type="GO" id="GO:0005524">
    <property type="term" value="F:ATP binding"/>
    <property type="evidence" value="ECO:0007669"/>
    <property type="project" value="UniProtKB-KW"/>
</dbReference>
<reference evidence="5 6" key="1">
    <citation type="submission" date="2017-03" db="EMBL/GenBank/DDBJ databases">
        <title>Genome of the blue death feigning beetle - Asbolus verrucosus.</title>
        <authorList>
            <person name="Rider S.D."/>
        </authorList>
    </citation>
    <scope>NUCLEOTIDE SEQUENCE [LARGE SCALE GENOMIC DNA]</scope>
    <source>
        <strain evidence="5">Butters</strain>
        <tissue evidence="5">Head and leg muscle</tissue>
    </source>
</reference>
<evidence type="ECO:0000256" key="4">
    <source>
        <dbReference type="ARBA" id="ARBA00023186"/>
    </source>
</evidence>